<organism evidence="1 2">
    <name type="scientific">Mucilaginibacter arboris</name>
    <dbReference type="NCBI Taxonomy" id="2682090"/>
    <lineage>
        <taxon>Bacteria</taxon>
        <taxon>Pseudomonadati</taxon>
        <taxon>Bacteroidota</taxon>
        <taxon>Sphingobacteriia</taxon>
        <taxon>Sphingobacteriales</taxon>
        <taxon>Sphingobacteriaceae</taxon>
        <taxon>Mucilaginibacter</taxon>
    </lineage>
</organism>
<gene>
    <name evidence="1" type="ORF">GO621_14890</name>
</gene>
<protein>
    <submittedName>
        <fullName evidence="1">Uncharacterized protein</fullName>
    </submittedName>
</protein>
<evidence type="ECO:0000313" key="1">
    <source>
        <dbReference type="EMBL" id="MVN22812.1"/>
    </source>
</evidence>
<accession>A0A7K1SZR9</accession>
<evidence type="ECO:0000313" key="2">
    <source>
        <dbReference type="Proteomes" id="UP000462014"/>
    </source>
</evidence>
<sequence>MELLSKEEFAELANYQSEPCVSIFIPTHRSGVEVNEKQDIIVLKNQLQEAQKQLHQKGMAKDEAAQFLRQGFDLLNHETFWNNQLEGLALFIAKDYVKTLTLPLTVKQELFINTSFYISPLMPVLTSNEQFYMLVFSKHVSHFYLGDAFGMQELEIAGLPQGVGDVIHFEEKDKNQLFRAGGTAPGQAASLHGHDSGLADDKEYLTQYIKELDQTLWTEVLANEHKPLILAAVDNLIGLYRQNSHYKHIAEEAVIGNYEREDKLALWEKAREKLAPYFKAVHNGALQNYYNQIATPLTSSIPETVIPASYYSRISDLFVQKDVHIWGTFNEKDNKLNIHQEKQEGDECLINKAVVKTVLNGGAVHILEAEKMPKESVIAAFMRF</sequence>
<reference evidence="1 2" key="1">
    <citation type="submission" date="2019-12" db="EMBL/GenBank/DDBJ databases">
        <title>Mucilaginibacter sp. HMF7410 genome sequencing and assembly.</title>
        <authorList>
            <person name="Kang H."/>
            <person name="Cha I."/>
            <person name="Kim H."/>
            <person name="Joh K."/>
        </authorList>
    </citation>
    <scope>NUCLEOTIDE SEQUENCE [LARGE SCALE GENOMIC DNA]</scope>
    <source>
        <strain evidence="1 2">HMF7410</strain>
    </source>
</reference>
<name>A0A7K1SZR9_9SPHI</name>
<dbReference type="AlphaFoldDB" id="A0A7K1SZR9"/>
<dbReference type="InterPro" id="IPR040837">
    <property type="entry name" value="Bact_RF_family7"/>
</dbReference>
<comment type="caution">
    <text evidence="1">The sequence shown here is derived from an EMBL/GenBank/DDBJ whole genome shotgun (WGS) entry which is preliminary data.</text>
</comment>
<dbReference type="EMBL" id="WPIK01000014">
    <property type="protein sequence ID" value="MVN22812.1"/>
    <property type="molecule type" value="Genomic_DNA"/>
</dbReference>
<keyword evidence="2" id="KW-1185">Reference proteome</keyword>
<dbReference type="Pfam" id="PF18849">
    <property type="entry name" value="baeRF_family7"/>
    <property type="match status" value="1"/>
</dbReference>
<dbReference type="RefSeq" id="WP_157568434.1">
    <property type="nucleotide sequence ID" value="NZ_WPIK01000014.1"/>
</dbReference>
<proteinExistence type="predicted"/>
<dbReference type="Proteomes" id="UP000462014">
    <property type="component" value="Unassembled WGS sequence"/>
</dbReference>